<accession>A0A099I6U9</accession>
<evidence type="ECO:0000313" key="2">
    <source>
        <dbReference type="EMBL" id="MCR0233464.1"/>
    </source>
</evidence>
<dbReference type="SUPFAM" id="SSF52141">
    <property type="entry name" value="Uracil-DNA glycosylase-like"/>
    <property type="match status" value="1"/>
</dbReference>
<name>A0A099I6U9_CLOIN</name>
<dbReference type="RefSeq" id="WP_008817330.1">
    <property type="nucleotide sequence ID" value="NZ_AP025565.1"/>
</dbReference>
<gene>
    <name evidence="1" type="ORF">CIAN88_07870</name>
    <name evidence="2" type="ORF">MKC95_11865</name>
</gene>
<dbReference type="EMBL" id="JAKTMA010000019">
    <property type="protein sequence ID" value="MCR0233464.1"/>
    <property type="molecule type" value="Genomic_DNA"/>
</dbReference>
<reference evidence="2" key="2">
    <citation type="journal article" date="2022" name="Clin. Infect. Dis.">
        <title>Association between Clostridium innocuum and antibiotic-associated diarrhea in adults and children: A cross-sectional study and comparative genomics analysis.</title>
        <authorList>
            <person name="Cherny K.E."/>
            <person name="Muscat E.B."/>
            <person name="Balaji A."/>
            <person name="Mukherjee J."/>
            <person name="Ozer E.A."/>
            <person name="Angarone M.P."/>
            <person name="Hauser A.R."/>
            <person name="Sichel J.S."/>
            <person name="Amponsah E."/>
            <person name="Kociolek L.K."/>
        </authorList>
    </citation>
    <scope>NUCLEOTIDE SEQUENCE</scope>
    <source>
        <strain evidence="2">NU1-AC-029v</strain>
    </source>
</reference>
<evidence type="ECO:0000313" key="3">
    <source>
        <dbReference type="Proteomes" id="UP000030008"/>
    </source>
</evidence>
<dbReference type="EMBL" id="JQIF01000035">
    <property type="protein sequence ID" value="KGJ53694.1"/>
    <property type="molecule type" value="Genomic_DNA"/>
</dbReference>
<reference evidence="1 3" key="1">
    <citation type="submission" date="2014-08" db="EMBL/GenBank/DDBJ databases">
        <title>Clostridium innocuum, an unnegligible vancomycin-resistant pathogen causing extra-intestinal infections.</title>
        <authorList>
            <person name="Feng Y."/>
            <person name="Chiu C.-H."/>
        </authorList>
    </citation>
    <scope>NUCLEOTIDE SEQUENCE [LARGE SCALE GENOMIC DNA]</scope>
    <source>
        <strain evidence="1 3">AN88</strain>
    </source>
</reference>
<dbReference type="AlphaFoldDB" id="A0A099I6U9"/>
<sequence length="195" mass="22339">MNMKSYLEQYSHTALAMNDIEILPEHIRVVMVNECAPLRNEDDFYGNTDGEYAVSLRSFFSDSEPAHLLARGIYVTNACKLPKPREGFTKQQLQESSVILEEELKLFENLRVIMLMGDVAIRVHTMIARRNHTARIPAGSTYRLRSSIWMDGDIRLFPSYIMTGKNLQIERSKRTMIAEDISQMLAYLETLDSAG</sequence>
<organism evidence="1 3">
    <name type="scientific">Clostridium innocuum</name>
    <dbReference type="NCBI Taxonomy" id="1522"/>
    <lineage>
        <taxon>Bacteria</taxon>
        <taxon>Bacillati</taxon>
        <taxon>Bacillota</taxon>
        <taxon>Clostridia</taxon>
        <taxon>Eubacteriales</taxon>
        <taxon>Clostridiaceae</taxon>
        <taxon>Clostridium</taxon>
    </lineage>
</organism>
<dbReference type="Gene3D" id="3.40.470.10">
    <property type="entry name" value="Uracil-DNA glycosylase-like domain"/>
    <property type="match status" value="1"/>
</dbReference>
<evidence type="ECO:0000313" key="1">
    <source>
        <dbReference type="EMBL" id="KGJ53694.1"/>
    </source>
</evidence>
<dbReference type="Proteomes" id="UP001203972">
    <property type="component" value="Unassembled WGS sequence"/>
</dbReference>
<dbReference type="Proteomes" id="UP000030008">
    <property type="component" value="Unassembled WGS sequence"/>
</dbReference>
<proteinExistence type="predicted"/>
<protein>
    <recommendedName>
        <fullName evidence="4">Uracil-DNA glycosylase</fullName>
    </recommendedName>
</protein>
<evidence type="ECO:0008006" key="4">
    <source>
        <dbReference type="Google" id="ProtNLM"/>
    </source>
</evidence>
<dbReference type="InterPro" id="IPR036895">
    <property type="entry name" value="Uracil-DNA_glycosylase-like_sf"/>
</dbReference>
<comment type="caution">
    <text evidence="1">The sequence shown here is derived from an EMBL/GenBank/DDBJ whole genome shotgun (WGS) entry which is preliminary data.</text>
</comment>